<dbReference type="STRING" id="428990.SAMN06295987_102239"/>
<evidence type="ECO:0000313" key="2">
    <source>
        <dbReference type="EMBL" id="SLJ94132.1"/>
    </source>
</evidence>
<accession>A0A1U6HED3</accession>
<protein>
    <submittedName>
        <fullName evidence="2">Uncharacterized protein</fullName>
    </submittedName>
</protein>
<proteinExistence type="predicted"/>
<organism evidence="2 3">
    <name type="scientific">Novosphingobium mathurense</name>
    <dbReference type="NCBI Taxonomy" id="428990"/>
    <lineage>
        <taxon>Bacteria</taxon>
        <taxon>Pseudomonadati</taxon>
        <taxon>Pseudomonadota</taxon>
        <taxon>Alphaproteobacteria</taxon>
        <taxon>Sphingomonadales</taxon>
        <taxon>Sphingomonadaceae</taxon>
        <taxon>Novosphingobium</taxon>
    </lineage>
</organism>
<keyword evidence="1" id="KW-0732">Signal</keyword>
<feature type="chain" id="PRO_5013295907" evidence="1">
    <location>
        <begin position="27"/>
        <end position="284"/>
    </location>
</feature>
<dbReference type="RefSeq" id="WP_079730012.1">
    <property type="nucleotide sequence ID" value="NZ_FVZE01000002.1"/>
</dbReference>
<dbReference type="Proteomes" id="UP000190989">
    <property type="component" value="Unassembled WGS sequence"/>
</dbReference>
<evidence type="ECO:0000256" key="1">
    <source>
        <dbReference type="SAM" id="SignalP"/>
    </source>
</evidence>
<feature type="signal peptide" evidence="1">
    <location>
        <begin position="1"/>
        <end position="26"/>
    </location>
</feature>
<keyword evidence="3" id="KW-1185">Reference proteome</keyword>
<gene>
    <name evidence="2" type="ORF">SAMN06295987_102239</name>
</gene>
<name>A0A1U6HED3_9SPHN</name>
<sequence length="284" mass="30306">MSSKLRVLANGFAGILLASQAFPVLAQDSAAVSTGVTYADVADLADSSGLVIHAQVRKMIRVADERAPGLKPGMARFYVQADTKALLTGSTPLGESVAYLVDLPLDARGKAPSLKKQDVLLFARAVKGRPGEIQLVSPEAQQLWTPEADAEVRRVLQALVAPDAPAKVTGVREILYVPGTLAGQGETQIFLSTKDGSAASITVRHEPGQPPVWGASFSELIADVGNPPRRDTLEWYRLACFLPNTLSPKSNVSESFAARRQAESDYRMVLGELGVCRRTLGQGN</sequence>
<evidence type="ECO:0000313" key="3">
    <source>
        <dbReference type="Proteomes" id="UP000190989"/>
    </source>
</evidence>
<dbReference type="AlphaFoldDB" id="A0A1U6HED3"/>
<reference evidence="3" key="1">
    <citation type="submission" date="2017-02" db="EMBL/GenBank/DDBJ databases">
        <authorList>
            <person name="Varghese N."/>
            <person name="Submissions S."/>
        </authorList>
    </citation>
    <scope>NUCLEOTIDE SEQUENCE [LARGE SCALE GENOMIC DNA]</scope>
    <source>
        <strain evidence="3">SM117</strain>
    </source>
</reference>
<dbReference type="EMBL" id="FVZE01000002">
    <property type="protein sequence ID" value="SLJ94132.1"/>
    <property type="molecule type" value="Genomic_DNA"/>
</dbReference>